<dbReference type="GeneID" id="13828711"/>
<keyword evidence="2" id="KW-1185">Reference proteome</keyword>
<name>J9PUX0_9CAUD</name>
<organism evidence="1 2">
    <name type="scientific">Bacillus phage B4</name>
    <dbReference type="NCBI Taxonomy" id="1141133"/>
    <lineage>
        <taxon>Viruses</taxon>
        <taxon>Duplodnaviria</taxon>
        <taxon>Heunggongvirae</taxon>
        <taxon>Uroviricota</taxon>
        <taxon>Caudoviricetes</taxon>
        <taxon>Herelleviridae</taxon>
        <taxon>Bastillevirinae</taxon>
        <taxon>Bequatrovirus</taxon>
        <taxon>Bequatrovirus B4</taxon>
    </lineage>
</organism>
<dbReference type="KEGG" id="vg:13828711"/>
<sequence length="94" mass="11375">MWNNMFTDEESKEVQALSEDIAKEIQEHLEMMGSMTPEELEDFNTRMYLEQYFKFFKDVYGENPKYDYTRDGDTINVKVYPYMPLEYITVDIKI</sequence>
<proteinExistence type="predicted"/>
<dbReference type="RefSeq" id="YP_006908442.1">
    <property type="nucleotide sequence ID" value="NC_018863.1"/>
</dbReference>
<dbReference type="EMBL" id="JN790865">
    <property type="protein sequence ID" value="AEZ66006.1"/>
    <property type="molecule type" value="Genomic_DNA"/>
</dbReference>
<evidence type="ECO:0000313" key="1">
    <source>
        <dbReference type="EMBL" id="AEZ66006.1"/>
    </source>
</evidence>
<reference evidence="1 2" key="1">
    <citation type="journal article" date="2013" name="Arch. Virol.">
        <title>Characterization and complete genome sequence of a virulent bacteriophage B4 infecting food-borne pathogenic Bacillus cereus.</title>
        <authorList>
            <person name="Lee J.H."/>
            <person name="Shin H."/>
            <person name="Son B."/>
            <person name="Heu S."/>
            <person name="Ryu S."/>
        </authorList>
    </citation>
    <scope>NUCLEOTIDE SEQUENCE [LARGE SCALE GENOMIC DNA]</scope>
</reference>
<dbReference type="Proteomes" id="UP000006099">
    <property type="component" value="Segment"/>
</dbReference>
<evidence type="ECO:0000313" key="2">
    <source>
        <dbReference type="Proteomes" id="UP000006099"/>
    </source>
</evidence>
<accession>J9PUX0</accession>
<gene>
    <name evidence="1" type="ORF">BCB4_0213</name>
</gene>
<protein>
    <submittedName>
        <fullName evidence="1">Uncharacterized protein</fullName>
    </submittedName>
</protein>